<reference evidence="1" key="1">
    <citation type="journal article" date="2014" name="Front. Microbiol.">
        <title>High frequency of phylogenetically diverse reductive dehalogenase-homologous genes in deep subseafloor sedimentary metagenomes.</title>
        <authorList>
            <person name="Kawai M."/>
            <person name="Futagami T."/>
            <person name="Toyoda A."/>
            <person name="Takaki Y."/>
            <person name="Nishi S."/>
            <person name="Hori S."/>
            <person name="Arai W."/>
            <person name="Tsubouchi T."/>
            <person name="Morono Y."/>
            <person name="Uchiyama I."/>
            <person name="Ito T."/>
            <person name="Fujiyama A."/>
            <person name="Inagaki F."/>
            <person name="Takami H."/>
        </authorList>
    </citation>
    <scope>NUCLEOTIDE SEQUENCE</scope>
    <source>
        <strain evidence="1">Expedition CK06-06</strain>
    </source>
</reference>
<accession>X1N8G9</accession>
<feature type="non-terminal residue" evidence="1">
    <location>
        <position position="1"/>
    </location>
</feature>
<comment type="caution">
    <text evidence="1">The sequence shown here is derived from an EMBL/GenBank/DDBJ whole genome shotgun (WGS) entry which is preliminary data.</text>
</comment>
<dbReference type="AlphaFoldDB" id="X1N8G9"/>
<protein>
    <submittedName>
        <fullName evidence="1">Uncharacterized protein</fullName>
    </submittedName>
</protein>
<organism evidence="1">
    <name type="scientific">marine sediment metagenome</name>
    <dbReference type="NCBI Taxonomy" id="412755"/>
    <lineage>
        <taxon>unclassified sequences</taxon>
        <taxon>metagenomes</taxon>
        <taxon>ecological metagenomes</taxon>
    </lineage>
</organism>
<sequence length="42" mass="4709">WPEFFDLFLKKLGIAAGCKPHNLEPMTELIDDFEAAATDRTG</sequence>
<name>X1N8G9_9ZZZZ</name>
<dbReference type="EMBL" id="BARV01020064">
    <property type="protein sequence ID" value="GAI23150.1"/>
    <property type="molecule type" value="Genomic_DNA"/>
</dbReference>
<proteinExistence type="predicted"/>
<evidence type="ECO:0000313" key="1">
    <source>
        <dbReference type="EMBL" id="GAI23150.1"/>
    </source>
</evidence>
<gene>
    <name evidence="1" type="ORF">S06H3_33593</name>
</gene>